<feature type="compositionally biased region" description="Basic and acidic residues" evidence="1">
    <location>
        <begin position="7"/>
        <end position="22"/>
    </location>
</feature>
<organism evidence="2 3">
    <name type="scientific">Dichanthelium oligosanthes</name>
    <dbReference type="NCBI Taxonomy" id="888268"/>
    <lineage>
        <taxon>Eukaryota</taxon>
        <taxon>Viridiplantae</taxon>
        <taxon>Streptophyta</taxon>
        <taxon>Embryophyta</taxon>
        <taxon>Tracheophyta</taxon>
        <taxon>Spermatophyta</taxon>
        <taxon>Magnoliopsida</taxon>
        <taxon>Liliopsida</taxon>
        <taxon>Poales</taxon>
        <taxon>Poaceae</taxon>
        <taxon>PACMAD clade</taxon>
        <taxon>Panicoideae</taxon>
        <taxon>Panicodae</taxon>
        <taxon>Paniceae</taxon>
        <taxon>Dichantheliinae</taxon>
        <taxon>Dichanthelium</taxon>
    </lineage>
</organism>
<feature type="compositionally biased region" description="Low complexity" evidence="1">
    <location>
        <begin position="116"/>
        <end position="148"/>
    </location>
</feature>
<dbReference type="STRING" id="888268.A0A1E5V4T4"/>
<sequence>MALRRRIGYDDKRNNFSHKESASHTTRTATSPGCCAGRVGRARDGWDVGVRMVTFARGLDHLGLGFLGDLEDLSRSTAIVEVHQDEVWEVPPRVTVLASSDKTRVEAFAVGSTRWASRATRSTPPTSSTPSSTGTPHRMTSRGPSATRRAGRPRRLAGRTTARSGRISARWTARSRVDQRRRRLRQLVAMVRAVADAAKVRRGGAGAI</sequence>
<accession>A0A1E5V4T4</accession>
<evidence type="ECO:0000256" key="1">
    <source>
        <dbReference type="SAM" id="MobiDB-lite"/>
    </source>
</evidence>
<dbReference type="Proteomes" id="UP000095767">
    <property type="component" value="Unassembled WGS sequence"/>
</dbReference>
<dbReference type="Gene3D" id="3.40.50.880">
    <property type="match status" value="1"/>
</dbReference>
<dbReference type="AlphaFoldDB" id="A0A1E5V4T4"/>
<dbReference type="SUPFAM" id="SSF52317">
    <property type="entry name" value="Class I glutamine amidotransferase-like"/>
    <property type="match status" value="1"/>
</dbReference>
<dbReference type="OrthoDB" id="92161at2759"/>
<name>A0A1E5V4T4_9POAL</name>
<dbReference type="InterPro" id="IPR044992">
    <property type="entry name" value="ChyE-like"/>
</dbReference>
<dbReference type="PANTHER" id="PTHR42695:SF15">
    <property type="entry name" value="OS02G0179200 PROTEIN"/>
    <property type="match status" value="1"/>
</dbReference>
<dbReference type="PANTHER" id="PTHR42695">
    <property type="entry name" value="GLUTAMINE AMIDOTRANSFERASE YLR126C-RELATED"/>
    <property type="match status" value="1"/>
</dbReference>
<keyword evidence="3" id="KW-1185">Reference proteome</keyword>
<feature type="non-terminal residue" evidence="2">
    <location>
        <position position="208"/>
    </location>
</feature>
<gene>
    <name evidence="2" type="ORF">BAE44_0018927</name>
</gene>
<feature type="region of interest" description="Disordered" evidence="1">
    <location>
        <begin position="1"/>
        <end position="32"/>
    </location>
</feature>
<comment type="caution">
    <text evidence="2">The sequence shown here is derived from an EMBL/GenBank/DDBJ whole genome shotgun (WGS) entry which is preliminary data.</text>
</comment>
<dbReference type="InterPro" id="IPR029062">
    <property type="entry name" value="Class_I_gatase-like"/>
</dbReference>
<evidence type="ECO:0000313" key="2">
    <source>
        <dbReference type="EMBL" id="OEL20054.1"/>
    </source>
</evidence>
<evidence type="ECO:0000313" key="3">
    <source>
        <dbReference type="Proteomes" id="UP000095767"/>
    </source>
</evidence>
<feature type="region of interest" description="Disordered" evidence="1">
    <location>
        <begin position="113"/>
        <end position="174"/>
    </location>
</feature>
<protein>
    <submittedName>
        <fullName evidence="2">Uncharacterized protein</fullName>
    </submittedName>
</protein>
<proteinExistence type="predicted"/>
<reference evidence="2 3" key="1">
    <citation type="submission" date="2016-09" db="EMBL/GenBank/DDBJ databases">
        <title>The draft genome of Dichanthelium oligosanthes: A C3 panicoid grass species.</title>
        <authorList>
            <person name="Studer A.J."/>
            <person name="Schnable J.C."/>
            <person name="Brutnell T.P."/>
        </authorList>
    </citation>
    <scope>NUCLEOTIDE SEQUENCE [LARGE SCALE GENOMIC DNA]</scope>
    <source>
        <strain evidence="3">cv. Kellogg 1175</strain>
        <tissue evidence="2">Leaf</tissue>
    </source>
</reference>
<dbReference type="EMBL" id="LWDX02051895">
    <property type="protein sequence ID" value="OEL20054.1"/>
    <property type="molecule type" value="Genomic_DNA"/>
</dbReference>
<dbReference type="GO" id="GO:0005829">
    <property type="term" value="C:cytosol"/>
    <property type="evidence" value="ECO:0007669"/>
    <property type="project" value="TreeGrafter"/>
</dbReference>